<evidence type="ECO:0000256" key="1">
    <source>
        <dbReference type="SAM" id="MobiDB-lite"/>
    </source>
</evidence>
<feature type="transmembrane region" description="Helical" evidence="2">
    <location>
        <begin position="652"/>
        <end position="674"/>
    </location>
</feature>
<feature type="compositionally biased region" description="Low complexity" evidence="1">
    <location>
        <begin position="572"/>
        <end position="585"/>
    </location>
</feature>
<dbReference type="Gene3D" id="3.30.450.20">
    <property type="entry name" value="PAS domain"/>
    <property type="match status" value="2"/>
</dbReference>
<feature type="region of interest" description="Disordered" evidence="1">
    <location>
        <begin position="572"/>
        <end position="597"/>
    </location>
</feature>
<reference evidence="4 5" key="1">
    <citation type="submission" date="2019-07" db="EMBL/GenBank/DDBJ databases">
        <title>Reinekea sp. strain SSH23 genome sequencing and assembly.</title>
        <authorList>
            <person name="Kim I."/>
        </authorList>
    </citation>
    <scope>NUCLEOTIDE SEQUENCE [LARGE SCALE GENOMIC DNA]</scope>
    <source>
        <strain evidence="4 5">SSH23</strain>
    </source>
</reference>
<dbReference type="CDD" id="cd00077">
    <property type="entry name" value="HDc"/>
    <property type="match status" value="2"/>
</dbReference>
<feature type="domain" description="HD-GYP" evidence="3">
    <location>
        <begin position="894"/>
        <end position="1097"/>
    </location>
</feature>
<gene>
    <name evidence="4" type="ORF">FME95_00635</name>
</gene>
<dbReference type="SUPFAM" id="SSF53850">
    <property type="entry name" value="Periplasmic binding protein-like II"/>
    <property type="match status" value="1"/>
</dbReference>
<evidence type="ECO:0000313" key="4">
    <source>
        <dbReference type="EMBL" id="TXR53118.1"/>
    </source>
</evidence>
<dbReference type="Gene3D" id="6.10.340.10">
    <property type="match status" value="1"/>
</dbReference>
<name>A0A5C8Z7A7_9GAMM</name>
<dbReference type="Pfam" id="PF13487">
    <property type="entry name" value="HD_5"/>
    <property type="match status" value="1"/>
</dbReference>
<keyword evidence="5" id="KW-1185">Reference proteome</keyword>
<dbReference type="Gene3D" id="1.10.3210.10">
    <property type="entry name" value="Hypothetical protein af1432"/>
    <property type="match status" value="2"/>
</dbReference>
<comment type="caution">
    <text evidence="4">The sequence shown here is derived from an EMBL/GenBank/DDBJ whole genome shotgun (WGS) entry which is preliminary data.</text>
</comment>
<organism evidence="4 5">
    <name type="scientific">Reinekea thalattae</name>
    <dbReference type="NCBI Taxonomy" id="2593301"/>
    <lineage>
        <taxon>Bacteria</taxon>
        <taxon>Pseudomonadati</taxon>
        <taxon>Pseudomonadota</taxon>
        <taxon>Gammaproteobacteria</taxon>
        <taxon>Oceanospirillales</taxon>
        <taxon>Saccharospirillaceae</taxon>
        <taxon>Reinekea</taxon>
    </lineage>
</organism>
<proteinExistence type="predicted"/>
<evidence type="ECO:0000256" key="2">
    <source>
        <dbReference type="SAM" id="Phobius"/>
    </source>
</evidence>
<dbReference type="EMBL" id="VKAD01000001">
    <property type="protein sequence ID" value="TXR53118.1"/>
    <property type="molecule type" value="Genomic_DNA"/>
</dbReference>
<dbReference type="Pfam" id="PF00497">
    <property type="entry name" value="SBP_bac_3"/>
    <property type="match status" value="1"/>
</dbReference>
<dbReference type="OrthoDB" id="9764808at2"/>
<dbReference type="Gene3D" id="3.40.190.10">
    <property type="entry name" value="Periplasmic binding protein-like II"/>
    <property type="match status" value="2"/>
</dbReference>
<dbReference type="PROSITE" id="PS51832">
    <property type="entry name" value="HD_GYP"/>
    <property type="match status" value="1"/>
</dbReference>
<dbReference type="PANTHER" id="PTHR45228">
    <property type="entry name" value="CYCLIC DI-GMP PHOSPHODIESTERASE TM_0186-RELATED"/>
    <property type="match status" value="1"/>
</dbReference>
<dbReference type="SMART" id="SM00062">
    <property type="entry name" value="PBPb"/>
    <property type="match status" value="1"/>
</dbReference>
<evidence type="ECO:0000313" key="5">
    <source>
        <dbReference type="Proteomes" id="UP000321764"/>
    </source>
</evidence>
<dbReference type="CDD" id="cd01007">
    <property type="entry name" value="PBP2_BvgS_HisK_like"/>
    <property type="match status" value="1"/>
</dbReference>
<dbReference type="SUPFAM" id="SSF103190">
    <property type="entry name" value="Sensory domain-like"/>
    <property type="match status" value="1"/>
</dbReference>
<dbReference type="Proteomes" id="UP000321764">
    <property type="component" value="Unassembled WGS sequence"/>
</dbReference>
<keyword evidence="2" id="KW-0812">Transmembrane</keyword>
<dbReference type="InterPro" id="IPR037522">
    <property type="entry name" value="HD_GYP_dom"/>
</dbReference>
<dbReference type="GO" id="GO:0008081">
    <property type="term" value="F:phosphoric diester hydrolase activity"/>
    <property type="evidence" value="ECO:0007669"/>
    <property type="project" value="UniProtKB-ARBA"/>
</dbReference>
<protein>
    <submittedName>
        <fullName evidence="4">Transporter substrate-binding domain-containing protein</fullName>
    </submittedName>
</protein>
<dbReference type="PANTHER" id="PTHR45228:SF5">
    <property type="entry name" value="CYCLIC DI-GMP PHOSPHODIESTERASE VC_1348-RELATED"/>
    <property type="match status" value="1"/>
</dbReference>
<dbReference type="InterPro" id="IPR003607">
    <property type="entry name" value="HD/PDEase_dom"/>
</dbReference>
<dbReference type="RefSeq" id="WP_147712109.1">
    <property type="nucleotide sequence ID" value="NZ_VKAD01000001.1"/>
</dbReference>
<dbReference type="InterPro" id="IPR029151">
    <property type="entry name" value="Sensor-like_sf"/>
</dbReference>
<dbReference type="AlphaFoldDB" id="A0A5C8Z7A7"/>
<dbReference type="SUPFAM" id="SSF109604">
    <property type="entry name" value="HD-domain/PDEase-like"/>
    <property type="match status" value="2"/>
</dbReference>
<dbReference type="SMART" id="SM00471">
    <property type="entry name" value="HDc"/>
    <property type="match status" value="1"/>
</dbReference>
<accession>A0A5C8Z7A7</accession>
<evidence type="ECO:0000259" key="3">
    <source>
        <dbReference type="PROSITE" id="PS51832"/>
    </source>
</evidence>
<keyword evidence="2" id="KW-0472">Membrane</keyword>
<keyword evidence="2" id="KW-1133">Transmembrane helix</keyword>
<dbReference type="InterPro" id="IPR001638">
    <property type="entry name" value="Solute-binding_3/MltF_N"/>
</dbReference>
<sequence length="1113" mass="125601">MDTQKPQRHFSMKAMVLSCFLIIAFTGTGLALALQYSFGVSLAKEAAQRVFSQIAEQVSERIHNMDEQSSVLVNILSEYPVIHNSVSRQVEYDLLPVLARSMELHPYVYSIYLGHANGDFYGLINLESDSHLHQHFNANAQDRWVLIHIFNQAGEQVRESFYYDAQLNLRSSEQQASNYLSYDRPWYRDAILANQVTKTKPYMFSLLGEPGVTYSKQIAGTDSVIAVDVSLSILSEFLKQQRTLPESEVMIFDQQGRISAHSYELDKKQLEWQTEPLTLSEQEQAFIAALPALRVSNQANWPPFDYADGGQPYGYSVDIVNLIAAKIGLNIEYINGYSWLEIMELFEQGKIDLVQSVFKADNSASWGLYSQPYSKTELGVVVKKDSAALKSMAELNGKIVAMTEGRAWTSQVQNSFPEIKVLLVSDNLAALKAVDQGLADAAIDSKQSLSFLQRANFLQQLQVLAAPQGLNAIQREQTLLLGHQQQQLQSILNRAISAITPQEYQAIEQRWLGDDNSNQLLHSINASVVPHPSLLPQNWQSTDEAIGESIIEGIQPFTTSSNVNNANVNNSNVNNSNGNNINTSSDSLFTNNNAQPEQSKERYNYSFEIDREAYLAYAQPIDSQFGQQQNLAIVVPLKTVLGPYVKRLRTTVIVSAAFMALLSLIVIYLTQFIVKPVNQLAQENEKIKRRDFKSVRKIHSNIKEIAELSESIVAMSSAIEQHQASQQELLDSFTRALAQAIDQKSPYTGGHCERVPALAMMLAEQAANSNDAAFKDFKLENPDQWREFEMAAWLHDCGKVTTPEHIVDKGSKLETVYNRIHEVRTRFEVLWRDAELNYWQGIAAGKNPTELAQQLTAEQQRLQDEFEFIAQCNIGEEQMPEEHLNRLSSIAGQTWLRHFDDQLGLSPVEQRRLNTPPASLPAVETLLADLPKHLVPWPKKPEYDKKYGFQMDVPDYQANLGELYNLSIRSGTLSKEDRYRINEHIMSTIQILNELALPEDLSHVPEYAGGHHETLIGTGYPCKLKGKELPTAARIIAIADVFEALTADDRPYKKAKTLSESLDILYRMAERQHLDIDLVQLLVESGVYRQYAERFLHPHQLDEAEQPNHKHSA</sequence>
<dbReference type="InterPro" id="IPR052020">
    <property type="entry name" value="Cyclic_di-GMP/3'3'-cGAMP_PDE"/>
</dbReference>
<feature type="compositionally biased region" description="Polar residues" evidence="1">
    <location>
        <begin position="586"/>
        <end position="597"/>
    </location>
</feature>